<dbReference type="Pfam" id="PF13997">
    <property type="entry name" value="YqjK"/>
    <property type="match status" value="1"/>
</dbReference>
<accession>A0A4P6UI11</accession>
<organism evidence="1 2">
    <name type="scientific">Hylemonella gracilis</name>
    <dbReference type="NCBI Taxonomy" id="80880"/>
    <lineage>
        <taxon>Bacteria</taxon>
        <taxon>Pseudomonadati</taxon>
        <taxon>Pseudomonadota</taxon>
        <taxon>Betaproteobacteria</taxon>
        <taxon>Burkholderiales</taxon>
        <taxon>Comamonadaceae</taxon>
        <taxon>Hylemonella</taxon>
    </lineage>
</organism>
<dbReference type="KEGG" id="hgr:DW355_07115"/>
<sequence length="105" mass="12153">MTMHRRRRRALVLKQAQLLQRSAELRVALAHQSQVLKPPLALADQLRVGLQWLSHLPVGPMVTLALLLTRPRRAWRSVSHVFLVAQQLSRAWHGLRGFWTRLTAR</sequence>
<dbReference type="OrthoDB" id="8914116at2"/>
<proteinExistence type="predicted"/>
<evidence type="ECO:0000313" key="2">
    <source>
        <dbReference type="Proteomes" id="UP000292939"/>
    </source>
</evidence>
<evidence type="ECO:0008006" key="3">
    <source>
        <dbReference type="Google" id="ProtNLM"/>
    </source>
</evidence>
<reference evidence="1 2" key="1">
    <citation type="submission" date="2018-07" db="EMBL/GenBank/DDBJ databases">
        <title>Exploring interactions and the metabolic potential of the ultra-small soil bacteria Hylemonella gracilis.</title>
        <authorList>
            <person name="Tyc O."/>
            <person name="Kulkarni P."/>
            <person name="Gawehns F."/>
            <person name="Hundscheid M."/>
            <person name="Zweers H."/>
            <person name="Garbeva P."/>
        </authorList>
    </citation>
    <scope>NUCLEOTIDE SEQUENCE [LARGE SCALE GENOMIC DNA]</scope>
    <source>
        <strain evidence="1 2">NS1</strain>
    </source>
</reference>
<protein>
    <recommendedName>
        <fullName evidence="3">YqjK-like protein</fullName>
    </recommendedName>
</protein>
<dbReference type="EMBL" id="CP031395">
    <property type="protein sequence ID" value="QBK04583.1"/>
    <property type="molecule type" value="Genomic_DNA"/>
</dbReference>
<dbReference type="Proteomes" id="UP000292939">
    <property type="component" value="Chromosome"/>
</dbReference>
<evidence type="ECO:0000313" key="1">
    <source>
        <dbReference type="EMBL" id="QBK04583.1"/>
    </source>
</evidence>
<name>A0A4P6UI11_9BURK</name>
<dbReference type="AlphaFoldDB" id="A0A4P6UI11"/>
<dbReference type="InterPro" id="IPR025612">
    <property type="entry name" value="YqjK"/>
</dbReference>
<gene>
    <name evidence="1" type="ORF">DW355_07115</name>
</gene>